<dbReference type="Proteomes" id="UP000051497">
    <property type="component" value="Unassembled WGS sequence"/>
</dbReference>
<evidence type="ECO:0000313" key="5">
    <source>
        <dbReference type="Proteomes" id="UP000051497"/>
    </source>
</evidence>
<gene>
    <name evidence="4" type="ORF">HT99x_015125</name>
    <name evidence="3" type="ORF">HT99x_02667</name>
</gene>
<keyword evidence="5" id="KW-1185">Reference proteome</keyword>
<dbReference type="PROSITE" id="PS51352">
    <property type="entry name" value="THIOREDOXIN_2"/>
    <property type="match status" value="1"/>
</dbReference>
<dbReference type="InterPro" id="IPR017937">
    <property type="entry name" value="Thioredoxin_CS"/>
</dbReference>
<dbReference type="Gene3D" id="3.40.30.10">
    <property type="entry name" value="Glutaredoxin"/>
    <property type="match status" value="1"/>
</dbReference>
<comment type="caution">
    <text evidence="3">The sequence shown here is derived from an EMBL/GenBank/DDBJ whole genome shotgun (WGS) entry which is preliminary data.</text>
</comment>
<dbReference type="PROSITE" id="PS00194">
    <property type="entry name" value="THIOREDOXIN_1"/>
    <property type="match status" value="1"/>
</dbReference>
<evidence type="ECO:0000313" key="4">
    <source>
        <dbReference type="EMBL" id="MCS5712771.1"/>
    </source>
</evidence>
<keyword evidence="1" id="KW-0676">Redox-active center</keyword>
<proteinExistence type="predicted"/>
<organism evidence="3">
    <name type="scientific">Candidatus Berkiella aquae</name>
    <dbReference type="NCBI Taxonomy" id="295108"/>
    <lineage>
        <taxon>Bacteria</taxon>
        <taxon>Pseudomonadati</taxon>
        <taxon>Pseudomonadota</taxon>
        <taxon>Gammaproteobacteria</taxon>
        <taxon>Candidatus Berkiellales</taxon>
        <taxon>Candidatus Berkiellaceae</taxon>
        <taxon>Candidatus Berkiella</taxon>
    </lineage>
</organism>
<dbReference type="GO" id="GO:0015036">
    <property type="term" value="F:disulfide oxidoreductase activity"/>
    <property type="evidence" value="ECO:0007669"/>
    <property type="project" value="UniProtKB-ARBA"/>
</dbReference>
<dbReference type="OrthoDB" id="5651797at2"/>
<dbReference type="InterPro" id="IPR039555">
    <property type="entry name" value="TraF/TrbB"/>
</dbReference>
<dbReference type="InterPro" id="IPR036249">
    <property type="entry name" value="Thioredoxin-like_sf"/>
</dbReference>
<accession>A0A0Q9YVY5</accession>
<dbReference type="EMBL" id="LKAJ02000002">
    <property type="protein sequence ID" value="MCS5712771.1"/>
    <property type="molecule type" value="Genomic_DNA"/>
</dbReference>
<dbReference type="InterPro" id="IPR013766">
    <property type="entry name" value="Thioredoxin_domain"/>
</dbReference>
<evidence type="ECO:0000313" key="3">
    <source>
        <dbReference type="EMBL" id="KRG20275.1"/>
    </source>
</evidence>
<dbReference type="Pfam" id="PF13728">
    <property type="entry name" value="TraF"/>
    <property type="match status" value="1"/>
</dbReference>
<protein>
    <submittedName>
        <fullName evidence="4">Conjugal transfer protein TraF</fullName>
    </submittedName>
</protein>
<dbReference type="RefSeq" id="WP_075067268.1">
    <property type="nucleotide sequence ID" value="NZ_LKAJ02000002.1"/>
</dbReference>
<evidence type="ECO:0000259" key="2">
    <source>
        <dbReference type="PROSITE" id="PS51352"/>
    </source>
</evidence>
<reference evidence="3" key="1">
    <citation type="submission" date="2015-09" db="EMBL/GenBank/DDBJ databases">
        <title>Draft Genome Sequences of Two Novel Amoeba-resistant Intranuclear Bacteria, Candidatus Berkiella cookevillensis and Candidatus Berkiella aquae.</title>
        <authorList>
            <person name="Mehari Y.T."/>
            <person name="Arivett B.A."/>
            <person name="Farone A.L."/>
            <person name="Gunderson J.H."/>
            <person name="Farone M.B."/>
        </authorList>
    </citation>
    <scope>NUCLEOTIDE SEQUENCE [LARGE SCALE GENOMIC DNA]</scope>
    <source>
        <strain evidence="3">HT99</strain>
    </source>
</reference>
<reference evidence="4" key="3">
    <citation type="submission" date="2021-06" db="EMBL/GenBank/DDBJ databases">
        <title>Genomic Description and Analysis of Intracellular Bacteria, Candidatus Berkiella cookevillensis and Candidatus Berkiella aquae.</title>
        <authorList>
            <person name="Kidane D.T."/>
            <person name="Mehari Y.T."/>
            <person name="Rice F.C."/>
            <person name="Arivett B.A."/>
            <person name="Farone A.L."/>
            <person name="Berk S.G."/>
            <person name="Farone M.B."/>
        </authorList>
    </citation>
    <scope>NUCLEOTIDE SEQUENCE</scope>
    <source>
        <strain evidence="4">HT99</strain>
    </source>
</reference>
<dbReference type="AlphaFoldDB" id="A0A0Q9YVY5"/>
<feature type="domain" description="Thioredoxin" evidence="2">
    <location>
        <begin position="108"/>
        <end position="249"/>
    </location>
</feature>
<sequence>MAKATLKIMLILLTFYSTYIEASWRDDHERGWHWYERDEEENEKKIEEIHINSTPVMSYADKLKKYREDGEELRAKAVMERTPESVRALMTWEKSMWNNAEAFGSMWQAVLRENPEFDYSVTHPTSQYSRHLYLDEQKKKVKLAIDALKKKYGLVFFFKENCAYCHAMAPIVASMASRHGFILHGISLDGSKLSEIPVSSTDNGLSQRFNVTMVPAIYAVDPKSGEYFPIATGAISEQEIEERIFQISEYQSSLGEQGKRHAP</sequence>
<reference evidence="4" key="2">
    <citation type="journal article" date="2016" name="Genome Announc.">
        <title>Draft Genome Sequences of Two Novel Amoeba-Resistant Intranuclear Bacteria, 'Candidatus Berkiella cookevillensis' and 'Candidatus Berkiella aquae'.</title>
        <authorList>
            <person name="Mehari Y.T."/>
            <person name="Arivett B.A."/>
            <person name="Farone A.L."/>
            <person name="Gunderson J.H."/>
            <person name="Farone M.B."/>
        </authorList>
    </citation>
    <scope>NUCLEOTIDE SEQUENCE</scope>
    <source>
        <strain evidence="4">HT99</strain>
    </source>
</reference>
<dbReference type="SUPFAM" id="SSF52833">
    <property type="entry name" value="Thioredoxin-like"/>
    <property type="match status" value="1"/>
</dbReference>
<dbReference type="STRING" id="295108.HT99x_02667"/>
<name>A0A0Q9YVY5_9GAMM</name>
<evidence type="ECO:0000256" key="1">
    <source>
        <dbReference type="ARBA" id="ARBA00023284"/>
    </source>
</evidence>
<dbReference type="EMBL" id="LKAJ01000014">
    <property type="protein sequence ID" value="KRG20275.1"/>
    <property type="molecule type" value="Genomic_DNA"/>
</dbReference>